<dbReference type="SUPFAM" id="SSF142433">
    <property type="entry name" value="CinA-like"/>
    <property type="match status" value="1"/>
</dbReference>
<dbReference type="InterPro" id="IPR036653">
    <property type="entry name" value="CinA-like_C"/>
</dbReference>
<evidence type="ECO:0000313" key="3">
    <source>
        <dbReference type="Proteomes" id="UP000029707"/>
    </source>
</evidence>
<dbReference type="STRING" id="425400.LS65_03555"/>
<reference evidence="2 3" key="1">
    <citation type="journal article" date="2014" name="Genome Announc.">
        <title>Draft genome sequences of eight enterohepatic helicobacter species isolated from both laboratory and wild rodents.</title>
        <authorList>
            <person name="Sheh A."/>
            <person name="Shen Z."/>
            <person name="Fox J.G."/>
        </authorList>
    </citation>
    <scope>NUCLEOTIDE SEQUENCE [LARGE SCALE GENOMIC DNA]</scope>
    <source>
        <strain evidence="2 3">MIT 01-6451</strain>
    </source>
</reference>
<protein>
    <submittedName>
        <fullName evidence="2">CinA family protein</fullName>
    </submittedName>
</protein>
<dbReference type="RefSeq" id="WP_034361322.1">
    <property type="nucleotide sequence ID" value="NZ_CAJUDB010000012.1"/>
</dbReference>
<feature type="domain" description="CinA C-terminal" evidence="1">
    <location>
        <begin position="17"/>
        <end position="168"/>
    </location>
</feature>
<sequence length="174" mass="18364">MKQENTLDSVNICLNLALAEELLNLLCVKKYKIGIAESCTGGLLSYHFTALSGASSVLDGAMISYANEIKHSWLGVNKLDLDSYGAVSEPVVRGMCEGILKQSGADVALATSGVAGPTGGSVQKPVGCVYIGAQIKGQKALVERYQFGGDRYAVQSQSCAKALQMLLMLLSLDK</sequence>
<dbReference type="EMBL" id="JRMQ02000001">
    <property type="protein sequence ID" value="TLE03448.1"/>
    <property type="molecule type" value="Genomic_DNA"/>
</dbReference>
<evidence type="ECO:0000259" key="1">
    <source>
        <dbReference type="Pfam" id="PF02464"/>
    </source>
</evidence>
<proteinExistence type="predicted"/>
<dbReference type="NCBIfam" id="TIGR00199">
    <property type="entry name" value="PncC_domain"/>
    <property type="match status" value="1"/>
</dbReference>
<keyword evidence="3" id="KW-1185">Reference proteome</keyword>
<organism evidence="2 3">
    <name type="scientific">Helicobacter japonicus</name>
    <dbReference type="NCBI Taxonomy" id="425400"/>
    <lineage>
        <taxon>Bacteria</taxon>
        <taxon>Pseudomonadati</taxon>
        <taxon>Campylobacterota</taxon>
        <taxon>Epsilonproteobacteria</taxon>
        <taxon>Campylobacterales</taxon>
        <taxon>Helicobacteraceae</taxon>
        <taxon>Helicobacter</taxon>
    </lineage>
</organism>
<name>A0A4U8TWG1_9HELI</name>
<gene>
    <name evidence="2" type="ORF">LS65_001395</name>
</gene>
<dbReference type="Gene3D" id="3.90.950.20">
    <property type="entry name" value="CinA-like"/>
    <property type="match status" value="1"/>
</dbReference>
<dbReference type="OrthoDB" id="9801454at2"/>
<dbReference type="InterPro" id="IPR008136">
    <property type="entry name" value="CinA_C"/>
</dbReference>
<accession>A0A4U8TWG1</accession>
<evidence type="ECO:0000313" key="2">
    <source>
        <dbReference type="EMBL" id="TLE03448.1"/>
    </source>
</evidence>
<dbReference type="Proteomes" id="UP000029707">
    <property type="component" value="Unassembled WGS sequence"/>
</dbReference>
<comment type="caution">
    <text evidence="2">The sequence shown here is derived from an EMBL/GenBank/DDBJ whole genome shotgun (WGS) entry which is preliminary data.</text>
</comment>
<dbReference type="Pfam" id="PF02464">
    <property type="entry name" value="CinA"/>
    <property type="match status" value="1"/>
</dbReference>
<dbReference type="AlphaFoldDB" id="A0A4U8TWG1"/>